<keyword evidence="1" id="KW-1133">Transmembrane helix</keyword>
<name>A0A3S4CBE2_9HYPH</name>
<proteinExistence type="predicted"/>
<dbReference type="InterPro" id="IPR012495">
    <property type="entry name" value="TadE-like_dom"/>
</dbReference>
<dbReference type="EMBL" id="UZWD01000022">
    <property type="protein sequence ID" value="VDS04395.1"/>
    <property type="molecule type" value="Genomic_DNA"/>
</dbReference>
<evidence type="ECO:0000259" key="2">
    <source>
        <dbReference type="Pfam" id="PF07811"/>
    </source>
</evidence>
<evidence type="ECO:0000313" key="4">
    <source>
        <dbReference type="Proteomes" id="UP000268844"/>
    </source>
</evidence>
<feature type="domain" description="TadE-like" evidence="2">
    <location>
        <begin position="14"/>
        <end position="56"/>
    </location>
</feature>
<dbReference type="Pfam" id="PF07811">
    <property type="entry name" value="TadE"/>
    <property type="match status" value="1"/>
</dbReference>
<keyword evidence="4" id="KW-1185">Reference proteome</keyword>
<feature type="transmembrane region" description="Helical" evidence="1">
    <location>
        <begin position="20"/>
        <end position="40"/>
    </location>
</feature>
<protein>
    <submittedName>
        <fullName evidence="3">TadE-like protein</fullName>
    </submittedName>
</protein>
<gene>
    <name evidence="3" type="ORF">DEVEQU_01530</name>
</gene>
<dbReference type="RefSeq" id="WP_223214140.1">
    <property type="nucleotide sequence ID" value="NZ_JBHTMH010000003.1"/>
</dbReference>
<keyword evidence="1" id="KW-0812">Transmembrane</keyword>
<reference evidence="3 4" key="1">
    <citation type="submission" date="2018-12" db="EMBL/GenBank/DDBJ databases">
        <authorList>
            <person name="Criscuolo A."/>
        </authorList>
    </citation>
    <scope>NUCLEOTIDE SEQUENCE [LARGE SCALE GENOMIC DNA]</scope>
    <source>
        <strain evidence="3">ACIP1116281</strain>
    </source>
</reference>
<evidence type="ECO:0000313" key="3">
    <source>
        <dbReference type="EMBL" id="VDS04395.1"/>
    </source>
</evidence>
<evidence type="ECO:0000256" key="1">
    <source>
        <dbReference type="SAM" id="Phobius"/>
    </source>
</evidence>
<dbReference type="Proteomes" id="UP000268844">
    <property type="component" value="Unassembled WGS sequence"/>
</dbReference>
<keyword evidence="1" id="KW-0472">Membrane</keyword>
<dbReference type="AlphaFoldDB" id="A0A3S4CBE2"/>
<organism evidence="3 4">
    <name type="scientific">Devosia equisanguinis</name>
    <dbReference type="NCBI Taxonomy" id="2490941"/>
    <lineage>
        <taxon>Bacteria</taxon>
        <taxon>Pseudomonadati</taxon>
        <taxon>Pseudomonadota</taxon>
        <taxon>Alphaproteobacteria</taxon>
        <taxon>Hyphomicrobiales</taxon>
        <taxon>Devosiaceae</taxon>
        <taxon>Devosia</taxon>
    </lineage>
</organism>
<sequence length="142" mass="15743">MRRRGSTMLDDTRGAAVIEFAILTPVFLLLMTGMLAYAIYFGTAHALQQLAADAVRVSLAGLTSQESRDLVEAYIRNNASSYMLIDERRLVRTVSAIGNDGVQMRLVLRYDASALPIWNLYPPLPLPDDEIVTATTIRRSVL</sequence>
<accession>A0A3S4CBE2</accession>